<organism evidence="1 2">
    <name type="scientific">Alosa alosa</name>
    <name type="common">allis shad</name>
    <dbReference type="NCBI Taxonomy" id="278164"/>
    <lineage>
        <taxon>Eukaryota</taxon>
        <taxon>Metazoa</taxon>
        <taxon>Chordata</taxon>
        <taxon>Craniata</taxon>
        <taxon>Vertebrata</taxon>
        <taxon>Euteleostomi</taxon>
        <taxon>Actinopterygii</taxon>
        <taxon>Neopterygii</taxon>
        <taxon>Teleostei</taxon>
        <taxon>Clupei</taxon>
        <taxon>Clupeiformes</taxon>
        <taxon>Clupeoidei</taxon>
        <taxon>Clupeidae</taxon>
        <taxon>Alosa</taxon>
    </lineage>
</organism>
<gene>
    <name evidence="1" type="ORF">AALO_G00252760</name>
</gene>
<evidence type="ECO:0008006" key="3">
    <source>
        <dbReference type="Google" id="ProtNLM"/>
    </source>
</evidence>
<evidence type="ECO:0000313" key="1">
    <source>
        <dbReference type="EMBL" id="KAG5264346.1"/>
    </source>
</evidence>
<name>A0AAV6FRE5_9TELE</name>
<proteinExistence type="predicted"/>
<dbReference type="AlphaFoldDB" id="A0AAV6FRE5"/>
<accession>A0AAV6FRE5</accession>
<keyword evidence="2" id="KW-1185">Reference proteome</keyword>
<dbReference type="EMBL" id="JADWDJ010000020">
    <property type="protein sequence ID" value="KAG5264346.1"/>
    <property type="molecule type" value="Genomic_DNA"/>
</dbReference>
<reference evidence="1" key="1">
    <citation type="submission" date="2020-10" db="EMBL/GenBank/DDBJ databases">
        <title>Chromosome-scale genome assembly of the Allis shad, Alosa alosa.</title>
        <authorList>
            <person name="Margot Z."/>
            <person name="Christophe K."/>
            <person name="Cabau C."/>
            <person name="Louis A."/>
            <person name="Berthelot C."/>
            <person name="Parey E."/>
            <person name="Roest Crollius H."/>
            <person name="Montfort J."/>
            <person name="Robinson-Rechavi M."/>
            <person name="Bucao C."/>
            <person name="Bouchez O."/>
            <person name="Gislard M."/>
            <person name="Lluch J."/>
            <person name="Milhes M."/>
            <person name="Lampietro C."/>
            <person name="Lopez Roques C."/>
            <person name="Donnadieu C."/>
            <person name="Braasch I."/>
            <person name="Desvignes T."/>
            <person name="Postlethwait J."/>
            <person name="Bobe J."/>
            <person name="Guiguen Y."/>
        </authorList>
    </citation>
    <scope>NUCLEOTIDE SEQUENCE</scope>
    <source>
        <strain evidence="1">M-15738</strain>
        <tissue evidence="1">Blood</tissue>
    </source>
</reference>
<comment type="caution">
    <text evidence="1">The sequence shown here is derived from an EMBL/GenBank/DDBJ whole genome shotgun (WGS) entry which is preliminary data.</text>
</comment>
<protein>
    <recommendedName>
        <fullName evidence="3">Secreted protein</fullName>
    </recommendedName>
</protein>
<sequence>MMFAALTVLVVRKAPKQADMSLSHHDSKAMSKHIHLRQGTMVGFTAIQKMCRIKKNIKWEHSVKVYSYGLTHTRTVVITLWYTARTSYKAAQRNHHLRDMIIHQHKPMASCKDHRRLQLAMWVWMPMTLNRPVDFSCWCSPDTDCV</sequence>
<evidence type="ECO:0000313" key="2">
    <source>
        <dbReference type="Proteomes" id="UP000823561"/>
    </source>
</evidence>
<dbReference type="Proteomes" id="UP000823561">
    <property type="component" value="Chromosome 20"/>
</dbReference>